<dbReference type="AlphaFoldDB" id="A0AAD5R9A4"/>
<name>A0AAD5R9A4_PARTN</name>
<comment type="caution">
    <text evidence="2">The sequence shown here is derived from an EMBL/GenBank/DDBJ whole genome shotgun (WGS) entry which is preliminary data.</text>
</comment>
<reference evidence="2" key="1">
    <citation type="submission" date="2021-06" db="EMBL/GenBank/DDBJ databases">
        <title>Parelaphostrongylus tenuis whole genome reference sequence.</title>
        <authorList>
            <person name="Garwood T.J."/>
            <person name="Larsen P.A."/>
            <person name="Fountain-Jones N.M."/>
            <person name="Garbe J.R."/>
            <person name="Macchietto M.G."/>
            <person name="Kania S.A."/>
            <person name="Gerhold R.W."/>
            <person name="Richards J.E."/>
            <person name="Wolf T.M."/>
        </authorList>
    </citation>
    <scope>NUCLEOTIDE SEQUENCE</scope>
    <source>
        <strain evidence="2">MNPRO001-30</strain>
        <tissue evidence="2">Meninges</tissue>
    </source>
</reference>
<gene>
    <name evidence="2" type="ORF">KIN20_034072</name>
</gene>
<proteinExistence type="predicted"/>
<organism evidence="2 3">
    <name type="scientific">Parelaphostrongylus tenuis</name>
    <name type="common">Meningeal worm</name>
    <dbReference type="NCBI Taxonomy" id="148309"/>
    <lineage>
        <taxon>Eukaryota</taxon>
        <taxon>Metazoa</taxon>
        <taxon>Ecdysozoa</taxon>
        <taxon>Nematoda</taxon>
        <taxon>Chromadorea</taxon>
        <taxon>Rhabditida</taxon>
        <taxon>Rhabditina</taxon>
        <taxon>Rhabditomorpha</taxon>
        <taxon>Strongyloidea</taxon>
        <taxon>Metastrongylidae</taxon>
        <taxon>Parelaphostrongylus</taxon>
    </lineage>
</organism>
<evidence type="ECO:0000313" key="3">
    <source>
        <dbReference type="Proteomes" id="UP001196413"/>
    </source>
</evidence>
<dbReference type="EMBL" id="JAHQIW010007083">
    <property type="protein sequence ID" value="KAJ1372017.1"/>
    <property type="molecule type" value="Genomic_DNA"/>
</dbReference>
<sequence>MHEMLNEKSAQKTLMIFIQLRILQGVSLMSVKAVDFIEASTVALTNNKTFKSIDLLSFHEAIHCLSSMFRMKMALLLVAFVYAALARPKFNMKHGCPPLRIYNTSDKGTYYITDDNCTSTDDYYDYEYDIATTDDYGDNDDEYTTEEYEYSDEADSSEEEWNAGKTRMVDLTDKSSERLTSPFPYG</sequence>
<dbReference type="Proteomes" id="UP001196413">
    <property type="component" value="Unassembled WGS sequence"/>
</dbReference>
<protein>
    <submittedName>
        <fullName evidence="2">Uncharacterized protein</fullName>
    </submittedName>
</protein>
<feature type="compositionally biased region" description="Acidic residues" evidence="1">
    <location>
        <begin position="135"/>
        <end position="161"/>
    </location>
</feature>
<evidence type="ECO:0000313" key="2">
    <source>
        <dbReference type="EMBL" id="KAJ1372017.1"/>
    </source>
</evidence>
<evidence type="ECO:0000256" key="1">
    <source>
        <dbReference type="SAM" id="MobiDB-lite"/>
    </source>
</evidence>
<feature type="region of interest" description="Disordered" evidence="1">
    <location>
        <begin position="135"/>
        <end position="167"/>
    </location>
</feature>
<keyword evidence="3" id="KW-1185">Reference proteome</keyword>
<accession>A0AAD5R9A4</accession>